<comment type="caution">
    <text evidence="1">The sequence shown here is derived from an EMBL/GenBank/DDBJ whole genome shotgun (WGS) entry which is preliminary data.</text>
</comment>
<accession>A0AAE0Z987</accession>
<gene>
    <name evidence="1" type="ORF">RRG08_008508</name>
</gene>
<dbReference type="AlphaFoldDB" id="A0AAE0Z987"/>
<name>A0AAE0Z987_9GAST</name>
<keyword evidence="2" id="KW-1185">Reference proteome</keyword>
<sequence length="209" mass="22784">MNIGVHNEPAVTGVCREMLIMWFVGQHLSAEATAHSLISAPERWRHHVTSGCSCSGARGCNQLGYCVCCTVTNRLVNTAGGILSGAIFKRRQRQRALELGVCSGRHGLAARVGDIAAVRLEKDESMPACSMPPWSDVLTTQPPLTLLCFCFKESMPACSMPPWSDVLTTHPSLTLLCFCFQESMPACSMPPWSDVLTTQPPLTLLFVLF</sequence>
<organism evidence="1 2">
    <name type="scientific">Elysia crispata</name>
    <name type="common">lettuce slug</name>
    <dbReference type="NCBI Taxonomy" id="231223"/>
    <lineage>
        <taxon>Eukaryota</taxon>
        <taxon>Metazoa</taxon>
        <taxon>Spiralia</taxon>
        <taxon>Lophotrochozoa</taxon>
        <taxon>Mollusca</taxon>
        <taxon>Gastropoda</taxon>
        <taxon>Heterobranchia</taxon>
        <taxon>Euthyneura</taxon>
        <taxon>Panpulmonata</taxon>
        <taxon>Sacoglossa</taxon>
        <taxon>Placobranchoidea</taxon>
        <taxon>Plakobranchidae</taxon>
        <taxon>Elysia</taxon>
    </lineage>
</organism>
<dbReference type="EMBL" id="JAWDGP010004422">
    <property type="protein sequence ID" value="KAK3764631.1"/>
    <property type="molecule type" value="Genomic_DNA"/>
</dbReference>
<dbReference type="Proteomes" id="UP001283361">
    <property type="component" value="Unassembled WGS sequence"/>
</dbReference>
<evidence type="ECO:0000313" key="1">
    <source>
        <dbReference type="EMBL" id="KAK3764631.1"/>
    </source>
</evidence>
<proteinExistence type="predicted"/>
<protein>
    <submittedName>
        <fullName evidence="1">Uncharacterized protein</fullName>
    </submittedName>
</protein>
<evidence type="ECO:0000313" key="2">
    <source>
        <dbReference type="Proteomes" id="UP001283361"/>
    </source>
</evidence>
<reference evidence="1" key="1">
    <citation type="journal article" date="2023" name="G3 (Bethesda)">
        <title>A reference genome for the long-term kleptoplast-retaining sea slug Elysia crispata morphotype clarki.</title>
        <authorList>
            <person name="Eastman K.E."/>
            <person name="Pendleton A.L."/>
            <person name="Shaikh M.A."/>
            <person name="Suttiyut T."/>
            <person name="Ogas R."/>
            <person name="Tomko P."/>
            <person name="Gavelis G."/>
            <person name="Widhalm J.R."/>
            <person name="Wisecaver J.H."/>
        </authorList>
    </citation>
    <scope>NUCLEOTIDE SEQUENCE</scope>
    <source>
        <strain evidence="1">ECLA1</strain>
    </source>
</reference>